<keyword evidence="2 5" id="KW-0812">Transmembrane</keyword>
<gene>
    <name evidence="6" type="ORF">SCAR479_13369</name>
</gene>
<evidence type="ECO:0000313" key="7">
    <source>
        <dbReference type="Proteomes" id="UP001465668"/>
    </source>
</evidence>
<sequence>MSEEVEWRETYVEFIRSCYHNHPESFSYYGRLIDHLKQGSDRTQTRLQEVRLFEVSTLAAASSYPCLFPFQRTTDDHVQEKPRIAVLEGFPSPTCIASLGSKWHIRPEYFLGHLPTTGGALYELPTLPSLQDNLICIQYASVVRPFTDRKPTNSLASRRSDLAKACAQQEKLLSSDKRYGTTRFRKVNQHDSQISSVEQTVSLTVIGEADKWTAIYITDQGSQPIHAHGMPWEIGSNGRPSGTLPLVPFNAPSPTPNHTLTSVGEPASLDQFHPLKNVGVKDQVDHQFLIDDPFFLLCGSLRTSLMSWTQLLNFVTESIEDSNTQLELEQGELRYHLDQLRFNMGLIHGIKEYLAECLQLIKHGGCPSWPKTMGADTVRRKQLVQGGLEDDYSHAVERCSLLIGKCQSAIDVLVGFAQLVASERGISQAKEVQSLTKLASVFIPLSFATSLFGMNIKEWQPGVSLNWFIGMAVLFSVISVLLVYRRWCQQKFSALRGYWRY</sequence>
<evidence type="ECO:0000256" key="2">
    <source>
        <dbReference type="ARBA" id="ARBA00022692"/>
    </source>
</evidence>
<dbReference type="SUPFAM" id="SSF144083">
    <property type="entry name" value="Magnesium transport protein CorA, transmembrane region"/>
    <property type="match status" value="1"/>
</dbReference>
<organism evidence="6 7">
    <name type="scientific">Seiridium cardinale</name>
    <dbReference type="NCBI Taxonomy" id="138064"/>
    <lineage>
        <taxon>Eukaryota</taxon>
        <taxon>Fungi</taxon>
        <taxon>Dikarya</taxon>
        <taxon>Ascomycota</taxon>
        <taxon>Pezizomycotina</taxon>
        <taxon>Sordariomycetes</taxon>
        <taxon>Xylariomycetidae</taxon>
        <taxon>Amphisphaeriales</taxon>
        <taxon>Sporocadaceae</taxon>
        <taxon>Seiridium</taxon>
    </lineage>
</organism>
<proteinExistence type="predicted"/>
<feature type="transmembrane region" description="Helical" evidence="5">
    <location>
        <begin position="465"/>
        <end position="484"/>
    </location>
</feature>
<dbReference type="InterPro" id="IPR045863">
    <property type="entry name" value="CorA_TM1_TM2"/>
</dbReference>
<dbReference type="Gene3D" id="1.20.58.340">
    <property type="entry name" value="Magnesium transport protein CorA, transmembrane region"/>
    <property type="match status" value="1"/>
</dbReference>
<name>A0ABR2X867_9PEZI</name>
<dbReference type="InterPro" id="IPR002523">
    <property type="entry name" value="MgTranspt_CorA/ZnTranspt_ZntB"/>
</dbReference>
<reference evidence="6 7" key="1">
    <citation type="submission" date="2024-02" db="EMBL/GenBank/DDBJ databases">
        <title>First draft genome assembly of two strains of Seiridium cardinale.</title>
        <authorList>
            <person name="Emiliani G."/>
            <person name="Scali E."/>
        </authorList>
    </citation>
    <scope>NUCLEOTIDE SEQUENCE [LARGE SCALE GENOMIC DNA]</scope>
    <source>
        <strain evidence="6 7">BM-138-000479</strain>
    </source>
</reference>
<comment type="caution">
    <text evidence="6">The sequence shown here is derived from an EMBL/GenBank/DDBJ whole genome shotgun (WGS) entry which is preliminary data.</text>
</comment>
<evidence type="ECO:0000256" key="4">
    <source>
        <dbReference type="ARBA" id="ARBA00023136"/>
    </source>
</evidence>
<evidence type="ECO:0000313" key="6">
    <source>
        <dbReference type="EMBL" id="KAK9769979.1"/>
    </source>
</evidence>
<comment type="subcellular location">
    <subcellularLocation>
        <location evidence="1">Membrane</location>
        <topology evidence="1">Multi-pass membrane protein</topology>
    </subcellularLocation>
</comment>
<dbReference type="Proteomes" id="UP001465668">
    <property type="component" value="Unassembled WGS sequence"/>
</dbReference>
<protein>
    <submittedName>
        <fullName evidence="6">Uncharacterized protein</fullName>
    </submittedName>
</protein>
<accession>A0ABR2X867</accession>
<keyword evidence="3 5" id="KW-1133">Transmembrane helix</keyword>
<dbReference type="Pfam" id="PF01544">
    <property type="entry name" value="CorA"/>
    <property type="match status" value="1"/>
</dbReference>
<evidence type="ECO:0000256" key="1">
    <source>
        <dbReference type="ARBA" id="ARBA00004141"/>
    </source>
</evidence>
<evidence type="ECO:0000256" key="5">
    <source>
        <dbReference type="SAM" id="Phobius"/>
    </source>
</evidence>
<keyword evidence="4 5" id="KW-0472">Membrane</keyword>
<dbReference type="EMBL" id="JARVKM010000105">
    <property type="protein sequence ID" value="KAK9769979.1"/>
    <property type="molecule type" value="Genomic_DNA"/>
</dbReference>
<evidence type="ECO:0000256" key="3">
    <source>
        <dbReference type="ARBA" id="ARBA00022989"/>
    </source>
</evidence>
<keyword evidence="7" id="KW-1185">Reference proteome</keyword>